<keyword evidence="11" id="KW-1185">Reference proteome</keyword>
<keyword evidence="6 9" id="KW-1133">Transmembrane helix</keyword>
<keyword evidence="5" id="KW-0029">Amino-acid transport</keyword>
<evidence type="ECO:0000256" key="1">
    <source>
        <dbReference type="ARBA" id="ARBA00004651"/>
    </source>
</evidence>
<dbReference type="InterPro" id="IPR052157">
    <property type="entry name" value="BCAA_transport_permease"/>
</dbReference>
<evidence type="ECO:0000256" key="6">
    <source>
        <dbReference type="ARBA" id="ARBA00022989"/>
    </source>
</evidence>
<dbReference type="GO" id="GO:0022857">
    <property type="term" value="F:transmembrane transporter activity"/>
    <property type="evidence" value="ECO:0007669"/>
    <property type="project" value="InterPro"/>
</dbReference>
<name>A0A1G9V0A1_9ACTN</name>
<organism evidence="10 11">
    <name type="scientific">Actinacidiphila guanduensis</name>
    <dbReference type="NCBI Taxonomy" id="310781"/>
    <lineage>
        <taxon>Bacteria</taxon>
        <taxon>Bacillati</taxon>
        <taxon>Actinomycetota</taxon>
        <taxon>Actinomycetes</taxon>
        <taxon>Kitasatosporales</taxon>
        <taxon>Streptomycetaceae</taxon>
        <taxon>Actinacidiphila</taxon>
    </lineage>
</organism>
<feature type="transmembrane region" description="Helical" evidence="9">
    <location>
        <begin position="261"/>
        <end position="282"/>
    </location>
</feature>
<dbReference type="RefSeq" id="WP_093782185.1">
    <property type="nucleotide sequence ID" value="NZ_FNIE01000001.1"/>
</dbReference>
<feature type="transmembrane region" description="Helical" evidence="9">
    <location>
        <begin position="134"/>
        <end position="158"/>
    </location>
</feature>
<dbReference type="PANTHER" id="PTHR11795">
    <property type="entry name" value="BRANCHED-CHAIN AMINO ACID TRANSPORT SYSTEM PERMEASE PROTEIN LIVH"/>
    <property type="match status" value="1"/>
</dbReference>
<dbReference type="GO" id="GO:0005886">
    <property type="term" value="C:plasma membrane"/>
    <property type="evidence" value="ECO:0007669"/>
    <property type="project" value="UniProtKB-SubCell"/>
</dbReference>
<sequence length="290" mass="30763">MGLALSVIVSGIAFGLLIGMLAFILVFLYKTTGVANFAVGNIGMFETFIVYELWKDGMGLWPAAGIGLVCSAVFGVLVYQVVLRPFGGNQANTLVRTVALFLLLAAMADVFFGRDQPYHFPSLLPSGGTKVGGVLLRWSDLITVGIVLVIVTGFVAMFRYTRTGLQFLAVAQRPETARLLGVRAQRLSTIAYMLAGCLALLIGLLLAPKQLLFSQMMNPILLFAFAAAVVGGFTSLGGTFVGGIIIGVATDLVSTYWGSDLTLASALAIMLLTLAVRPNGLFGTAQVRRL</sequence>
<dbReference type="PANTHER" id="PTHR11795:SF451">
    <property type="entry name" value="ABC TRANSPORTER PERMEASE PROTEIN"/>
    <property type="match status" value="1"/>
</dbReference>
<dbReference type="OrthoDB" id="3572933at2"/>
<comment type="subcellular location">
    <subcellularLocation>
        <location evidence="1">Cell membrane</location>
        <topology evidence="1">Multi-pass membrane protein</topology>
    </subcellularLocation>
</comment>
<evidence type="ECO:0000256" key="4">
    <source>
        <dbReference type="ARBA" id="ARBA00022692"/>
    </source>
</evidence>
<evidence type="ECO:0000313" key="10">
    <source>
        <dbReference type="EMBL" id="SDM65477.1"/>
    </source>
</evidence>
<comment type="similarity">
    <text evidence="8">Belongs to the binding-protein-dependent transport system permease family. LivHM subfamily.</text>
</comment>
<feature type="transmembrane region" description="Helical" evidence="9">
    <location>
        <begin position="7"/>
        <end position="29"/>
    </location>
</feature>
<dbReference type="InterPro" id="IPR001851">
    <property type="entry name" value="ABC_transp_permease"/>
</dbReference>
<feature type="transmembrane region" description="Helical" evidence="9">
    <location>
        <begin position="94"/>
        <end position="113"/>
    </location>
</feature>
<keyword evidence="7 9" id="KW-0472">Membrane</keyword>
<proteinExistence type="inferred from homology"/>
<keyword evidence="4 9" id="KW-0812">Transmembrane</keyword>
<gene>
    <name evidence="10" type="ORF">SAMN05216259_10168</name>
</gene>
<evidence type="ECO:0000256" key="9">
    <source>
        <dbReference type="SAM" id="Phobius"/>
    </source>
</evidence>
<evidence type="ECO:0000256" key="7">
    <source>
        <dbReference type="ARBA" id="ARBA00023136"/>
    </source>
</evidence>
<dbReference type="GO" id="GO:0006865">
    <property type="term" value="P:amino acid transport"/>
    <property type="evidence" value="ECO:0007669"/>
    <property type="project" value="UniProtKB-KW"/>
</dbReference>
<evidence type="ECO:0000256" key="5">
    <source>
        <dbReference type="ARBA" id="ARBA00022970"/>
    </source>
</evidence>
<keyword evidence="2" id="KW-0813">Transport</keyword>
<evidence type="ECO:0000256" key="2">
    <source>
        <dbReference type="ARBA" id="ARBA00022448"/>
    </source>
</evidence>
<accession>A0A1G9V0A1</accession>
<protein>
    <submittedName>
        <fullName evidence="10">Amino acid/amide ABC transporter membrane protein 1, HAAT family</fullName>
    </submittedName>
</protein>
<dbReference type="EMBL" id="FNIE01000001">
    <property type="protein sequence ID" value="SDM65477.1"/>
    <property type="molecule type" value="Genomic_DNA"/>
</dbReference>
<dbReference type="AlphaFoldDB" id="A0A1G9V0A1"/>
<dbReference type="Proteomes" id="UP000199341">
    <property type="component" value="Unassembled WGS sequence"/>
</dbReference>
<reference evidence="10 11" key="1">
    <citation type="submission" date="2016-10" db="EMBL/GenBank/DDBJ databases">
        <authorList>
            <person name="de Groot N.N."/>
        </authorList>
    </citation>
    <scope>NUCLEOTIDE SEQUENCE [LARGE SCALE GENOMIC DNA]</scope>
    <source>
        <strain evidence="10 11">CGMCC 4.2022</strain>
    </source>
</reference>
<dbReference type="CDD" id="cd06582">
    <property type="entry name" value="TM_PBP1_LivH_like"/>
    <property type="match status" value="1"/>
</dbReference>
<feature type="transmembrane region" description="Helical" evidence="9">
    <location>
        <begin position="189"/>
        <end position="208"/>
    </location>
</feature>
<evidence type="ECO:0000256" key="3">
    <source>
        <dbReference type="ARBA" id="ARBA00022475"/>
    </source>
</evidence>
<keyword evidence="3" id="KW-1003">Cell membrane</keyword>
<dbReference type="STRING" id="310781.SAMN05216259_10168"/>
<evidence type="ECO:0000313" key="11">
    <source>
        <dbReference type="Proteomes" id="UP000199341"/>
    </source>
</evidence>
<dbReference type="Pfam" id="PF02653">
    <property type="entry name" value="BPD_transp_2"/>
    <property type="match status" value="1"/>
</dbReference>
<evidence type="ECO:0000256" key="8">
    <source>
        <dbReference type="ARBA" id="ARBA00037998"/>
    </source>
</evidence>
<feature type="transmembrane region" description="Helical" evidence="9">
    <location>
        <begin position="61"/>
        <end position="82"/>
    </location>
</feature>
<feature type="transmembrane region" description="Helical" evidence="9">
    <location>
        <begin position="220"/>
        <end position="249"/>
    </location>
</feature>